<accession>A0A067PDM0</accession>
<dbReference type="HOGENOM" id="CLU_044484_0_0_1"/>
<dbReference type="OrthoDB" id="3056478at2759"/>
<evidence type="ECO:0000313" key="1">
    <source>
        <dbReference type="EMBL" id="KDQ52874.1"/>
    </source>
</evidence>
<name>A0A067PDM0_9AGAM</name>
<sequence>MLNLTVPPSFNLQGAKLSAITQAIAYKGIWERARQTTWPKASISLERTRLALKDANGNLDTDQMIWMGSQSSDIQQKISQYLFLAMHQTQIIGSFWRNIPNFKERAVCRACGDIDESMEHILLECSAMEGPLIWNLVRSLWPTSWGDWPHLSIGTILGWGRYEPGPYPQGLIPPPPILVSESAHLIWAFWCQRVIQGAELMPTNVTKRWENAINKRLMIDRIIAARQRRKKGKDVPDSMQKTWTGTLANEADLPENWVTALEVLVSISPPRVPQLG</sequence>
<dbReference type="InParanoid" id="A0A067PDM0"/>
<keyword evidence="2" id="KW-1185">Reference proteome</keyword>
<evidence type="ECO:0000313" key="2">
    <source>
        <dbReference type="Proteomes" id="UP000027265"/>
    </source>
</evidence>
<organism evidence="1 2">
    <name type="scientific">Jaapia argillacea MUCL 33604</name>
    <dbReference type="NCBI Taxonomy" id="933084"/>
    <lineage>
        <taxon>Eukaryota</taxon>
        <taxon>Fungi</taxon>
        <taxon>Dikarya</taxon>
        <taxon>Basidiomycota</taxon>
        <taxon>Agaricomycotina</taxon>
        <taxon>Agaricomycetes</taxon>
        <taxon>Agaricomycetidae</taxon>
        <taxon>Jaapiales</taxon>
        <taxon>Jaapiaceae</taxon>
        <taxon>Jaapia</taxon>
    </lineage>
</organism>
<dbReference type="EMBL" id="KL197737">
    <property type="protein sequence ID" value="KDQ52874.1"/>
    <property type="molecule type" value="Genomic_DNA"/>
</dbReference>
<dbReference type="AlphaFoldDB" id="A0A067PDM0"/>
<reference evidence="2" key="1">
    <citation type="journal article" date="2014" name="Proc. Natl. Acad. Sci. U.S.A.">
        <title>Extensive sampling of basidiomycete genomes demonstrates inadequacy of the white-rot/brown-rot paradigm for wood decay fungi.</title>
        <authorList>
            <person name="Riley R."/>
            <person name="Salamov A.A."/>
            <person name="Brown D.W."/>
            <person name="Nagy L.G."/>
            <person name="Floudas D."/>
            <person name="Held B.W."/>
            <person name="Levasseur A."/>
            <person name="Lombard V."/>
            <person name="Morin E."/>
            <person name="Otillar R."/>
            <person name="Lindquist E.A."/>
            <person name="Sun H."/>
            <person name="LaButti K.M."/>
            <person name="Schmutz J."/>
            <person name="Jabbour D."/>
            <person name="Luo H."/>
            <person name="Baker S.E."/>
            <person name="Pisabarro A.G."/>
            <person name="Walton J.D."/>
            <person name="Blanchette R.A."/>
            <person name="Henrissat B."/>
            <person name="Martin F."/>
            <person name="Cullen D."/>
            <person name="Hibbett D.S."/>
            <person name="Grigoriev I.V."/>
        </authorList>
    </citation>
    <scope>NUCLEOTIDE SEQUENCE [LARGE SCALE GENOMIC DNA]</scope>
    <source>
        <strain evidence="2">MUCL 33604</strain>
    </source>
</reference>
<dbReference type="Proteomes" id="UP000027265">
    <property type="component" value="Unassembled WGS sequence"/>
</dbReference>
<evidence type="ECO:0008006" key="3">
    <source>
        <dbReference type="Google" id="ProtNLM"/>
    </source>
</evidence>
<protein>
    <recommendedName>
        <fullName evidence="3">Reverse transcriptase zinc-binding domain-containing protein</fullName>
    </recommendedName>
</protein>
<proteinExistence type="predicted"/>
<gene>
    <name evidence="1" type="ORF">JAAARDRAFT_137934</name>
</gene>